<dbReference type="AlphaFoldDB" id="S7TRR2"/>
<dbReference type="GO" id="GO:0004129">
    <property type="term" value="F:cytochrome-c oxidase activity"/>
    <property type="evidence" value="ECO:0007669"/>
    <property type="project" value="InterPro"/>
</dbReference>
<feature type="transmembrane region" description="Helical" evidence="1">
    <location>
        <begin position="732"/>
        <end position="753"/>
    </location>
</feature>
<comment type="caution">
    <text evidence="3">The sequence shown here is derived from an EMBL/GenBank/DDBJ whole genome shotgun (WGS) entry which is preliminary data.</text>
</comment>
<organism evidence="3 4">
    <name type="scientific">Desulfococcus multivorans DSM 2059</name>
    <dbReference type="NCBI Taxonomy" id="1121405"/>
    <lineage>
        <taxon>Bacteria</taxon>
        <taxon>Pseudomonadati</taxon>
        <taxon>Thermodesulfobacteriota</taxon>
        <taxon>Desulfobacteria</taxon>
        <taxon>Desulfobacterales</taxon>
        <taxon>Desulfococcaceae</taxon>
        <taxon>Desulfococcus</taxon>
    </lineage>
</organism>
<sequence length="756" mass="85085">MAEQHSHPVSLSVWWRRSVFLVFVVGMAVLGFMSVQAYRHAPPIPEQVIGADGQTIFTRQDIEEGQEIFLKYGLMQNGSIWGHGAYLGPDFSAQYLHELSMDAGEVLARQKFDNGLAELDSEQRLLIDAAIPALLKENRYNPKTRQLTFLDIEAASFQRQITFWTDYFSRPTGNIGLPTRYISDSEDIRRLTAFFAWTAWASVANRPDKPYSYTNNFPYDPMAGNHLTGDAVLWSALSVIMLLAGLALVLVAFGKFDYLGWKGGPEGGYPQLLAGEPTPGQKATIKYFAVVALLFLAQVLIGGALAHYRAEPGDFYGIDLAQFLPSNILRTWHLQLAIFWIATAYVAGGLLLASSLNPEEPRGHATGIHILFWALVVLVVGSLLGEFFGLRQIFGSLWSWFGHQGWEFLELGRFWQIILVVGFSFWLWLLYRGVAPALKDPKRREITQLFLLGAAAIPIFYLPAFFFGTTDNFTVVDMWRFWIIHLWVEGFFELFVTILVALTFYQMGVVRRITVVRIIYLDAILFLSGGIIGTAHHWYWTGQTNFTMALAAMFSALEVVPLTLLTLDAWDFVKLTGTPTVEGVEQRTIHHKWAFYFLMAVGFWNFVGAGIFGFLINMPVVSYFEAGTILTLNHGHAALLGAFGMLAMALLVMGLRHVLTDAQWILPEKLVKLSFWGMNIGLALMVLTNLFPEGILQIWDVLENGYWHARSLEFMGQDRIRMMEWISMPSHLILILLGAVPMAAAAAWTYLTVRKA</sequence>
<feature type="transmembrane region" description="Helical" evidence="1">
    <location>
        <begin position="231"/>
        <end position="253"/>
    </location>
</feature>
<dbReference type="PANTHER" id="PTHR10422">
    <property type="entry name" value="CYTOCHROME C OXIDASE SUBUNIT 1"/>
    <property type="match status" value="1"/>
</dbReference>
<dbReference type="GO" id="GO:0016020">
    <property type="term" value="C:membrane"/>
    <property type="evidence" value="ECO:0007669"/>
    <property type="project" value="InterPro"/>
</dbReference>
<feature type="domain" description="Nitric oxide reductase subunit B cytochrome c-like" evidence="2">
    <location>
        <begin position="45"/>
        <end position="219"/>
    </location>
</feature>
<feature type="transmembrane region" description="Helical" evidence="1">
    <location>
        <begin position="546"/>
        <end position="567"/>
    </location>
</feature>
<dbReference type="GO" id="GO:0020037">
    <property type="term" value="F:heme binding"/>
    <property type="evidence" value="ECO:0007669"/>
    <property type="project" value="InterPro"/>
</dbReference>
<evidence type="ECO:0000313" key="4">
    <source>
        <dbReference type="Proteomes" id="UP000014977"/>
    </source>
</evidence>
<feature type="transmembrane region" description="Helical" evidence="1">
    <location>
        <begin position="517"/>
        <end position="540"/>
    </location>
</feature>
<dbReference type="eggNOG" id="COG3256">
    <property type="taxonomic scope" value="Bacteria"/>
</dbReference>
<feature type="transmembrane region" description="Helical" evidence="1">
    <location>
        <begin position="446"/>
        <end position="467"/>
    </location>
</feature>
<dbReference type="GO" id="GO:0009060">
    <property type="term" value="P:aerobic respiration"/>
    <property type="evidence" value="ECO:0007669"/>
    <property type="project" value="InterPro"/>
</dbReference>
<gene>
    <name evidence="3" type="ORF">dsmv_2519</name>
</gene>
<feature type="transmembrane region" description="Helical" evidence="1">
    <location>
        <begin position="332"/>
        <end position="356"/>
    </location>
</feature>
<keyword evidence="1" id="KW-0812">Transmembrane</keyword>
<feature type="transmembrane region" description="Helical" evidence="1">
    <location>
        <begin position="368"/>
        <end position="394"/>
    </location>
</feature>
<name>S7TRR2_DESML</name>
<dbReference type="EMBL" id="ATHJ01000088">
    <property type="protein sequence ID" value="EPR39671.1"/>
    <property type="molecule type" value="Genomic_DNA"/>
</dbReference>
<feature type="transmembrane region" description="Helical" evidence="1">
    <location>
        <begin position="414"/>
        <end position="434"/>
    </location>
</feature>
<dbReference type="Gene3D" id="1.20.210.10">
    <property type="entry name" value="Cytochrome c oxidase-like, subunit I domain"/>
    <property type="match status" value="1"/>
</dbReference>
<dbReference type="InterPro" id="IPR000883">
    <property type="entry name" value="Cyt_C_Oxase_1"/>
</dbReference>
<evidence type="ECO:0000313" key="3">
    <source>
        <dbReference type="EMBL" id="EPR39671.1"/>
    </source>
</evidence>
<feature type="transmembrane region" description="Helical" evidence="1">
    <location>
        <begin position="479"/>
        <end position="505"/>
    </location>
</feature>
<dbReference type="Pfam" id="PF00115">
    <property type="entry name" value="COX1"/>
    <property type="match status" value="1"/>
</dbReference>
<keyword evidence="1" id="KW-0472">Membrane</keyword>
<protein>
    <submittedName>
        <fullName evidence="3">Cytochrome c oxidase subunit I</fullName>
    </submittedName>
</protein>
<dbReference type="Proteomes" id="UP000014977">
    <property type="component" value="Unassembled WGS sequence"/>
</dbReference>
<dbReference type="InterPro" id="IPR054309">
    <property type="entry name" value="NorB_cytochrome_c-like"/>
</dbReference>
<dbReference type="InterPro" id="IPR036927">
    <property type="entry name" value="Cyt_c_oxase-like_su1_sf"/>
</dbReference>
<feature type="transmembrane region" description="Helical" evidence="1">
    <location>
        <begin position="593"/>
        <end position="616"/>
    </location>
</feature>
<evidence type="ECO:0000259" key="2">
    <source>
        <dbReference type="Pfam" id="PF22085"/>
    </source>
</evidence>
<accession>S7TRR2</accession>
<dbReference type="PANTHER" id="PTHR10422:SF38">
    <property type="entry name" value="CYTOCHROME B SUBUNIT OF NITRIC OXIDE REDUCTASE"/>
    <property type="match status" value="1"/>
</dbReference>
<dbReference type="OrthoDB" id="9767153at2"/>
<dbReference type="RefSeq" id="WP_020877276.1">
    <property type="nucleotide sequence ID" value="NZ_ATHJ01000088.1"/>
</dbReference>
<proteinExistence type="predicted"/>
<dbReference type="Pfam" id="PF22085">
    <property type="entry name" value="NorB_cytochrome_c-like"/>
    <property type="match status" value="1"/>
</dbReference>
<dbReference type="SUPFAM" id="SSF81442">
    <property type="entry name" value="Cytochrome c oxidase subunit I-like"/>
    <property type="match status" value="1"/>
</dbReference>
<evidence type="ECO:0000256" key="1">
    <source>
        <dbReference type="SAM" id="Phobius"/>
    </source>
</evidence>
<dbReference type="PATRIC" id="fig|1121405.3.peg.2169"/>
<dbReference type="STRING" id="897.B2D07_19300"/>
<feature type="transmembrane region" description="Helical" evidence="1">
    <location>
        <begin position="287"/>
        <end position="308"/>
    </location>
</feature>
<feature type="transmembrane region" description="Helical" evidence="1">
    <location>
        <begin position="670"/>
        <end position="691"/>
    </location>
</feature>
<keyword evidence="4" id="KW-1185">Reference proteome</keyword>
<feature type="transmembrane region" description="Helical" evidence="1">
    <location>
        <begin position="636"/>
        <end position="658"/>
    </location>
</feature>
<keyword evidence="1" id="KW-1133">Transmembrane helix</keyword>
<reference evidence="3 4" key="1">
    <citation type="journal article" date="2013" name="Genome Announc.">
        <title>Draft genome sequences for three mercury-methylating, sulfate-reducing bacteria.</title>
        <authorList>
            <person name="Brown S.D."/>
            <person name="Hurt R.A.Jr."/>
            <person name="Gilmour C.C."/>
            <person name="Elias D.A."/>
        </authorList>
    </citation>
    <scope>NUCLEOTIDE SEQUENCE [LARGE SCALE GENOMIC DNA]</scope>
    <source>
        <strain evidence="3 4">DSM 2059</strain>
    </source>
</reference>
<feature type="transmembrane region" description="Helical" evidence="1">
    <location>
        <begin position="20"/>
        <end position="38"/>
    </location>
</feature>